<feature type="region of interest" description="Disordered" evidence="4">
    <location>
        <begin position="456"/>
        <end position="757"/>
    </location>
</feature>
<evidence type="ECO:0000313" key="6">
    <source>
        <dbReference type="EMBL" id="KAF7764014.1"/>
    </source>
</evidence>
<feature type="domain" description="ELYS-like" evidence="5">
    <location>
        <begin position="43"/>
        <end position="254"/>
    </location>
</feature>
<dbReference type="GO" id="GO:0005634">
    <property type="term" value="C:nucleus"/>
    <property type="evidence" value="ECO:0007669"/>
    <property type="project" value="UniProtKB-SubCell"/>
</dbReference>
<feature type="compositionally biased region" description="Basic residues" evidence="4">
    <location>
        <begin position="748"/>
        <end position="757"/>
    </location>
</feature>
<comment type="caution">
    <text evidence="6">The sequence shown here is derived from an EMBL/GenBank/DDBJ whole genome shotgun (WGS) entry which is preliminary data.</text>
</comment>
<organism evidence="6 7">
    <name type="scientific">Agaricus bisporus var. burnettii</name>
    <dbReference type="NCBI Taxonomy" id="192524"/>
    <lineage>
        <taxon>Eukaryota</taxon>
        <taxon>Fungi</taxon>
        <taxon>Dikarya</taxon>
        <taxon>Basidiomycota</taxon>
        <taxon>Agaricomycotina</taxon>
        <taxon>Agaricomycetes</taxon>
        <taxon>Agaricomycetidae</taxon>
        <taxon>Agaricales</taxon>
        <taxon>Agaricineae</taxon>
        <taxon>Agaricaceae</taxon>
        <taxon>Agaricus</taxon>
    </lineage>
</organism>
<protein>
    <recommendedName>
        <fullName evidence="5">ELYS-like domain-containing protein</fullName>
    </recommendedName>
</protein>
<dbReference type="PANTHER" id="PTHR43316:SF9">
    <property type="entry name" value="ACID DEHALOGENASE, PUTATIVE (AFU_ORTHOLOGUE AFUA_6G14460)-RELATED"/>
    <property type="match status" value="1"/>
</dbReference>
<dbReference type="InterPro" id="IPR036412">
    <property type="entry name" value="HAD-like_sf"/>
</dbReference>
<sequence>MADDSEHGHNSVYLPYFDLNNFAWRAPRPQEIEQRRANLDDLLIFDILLRSGSVRSPDILYPPHNEQSLLRLLEAIEKSNYDTLKKDCLVYFLLKWHQDGREDRFAMQKSLPPQFTILADAYWHLDSGINVARGVSILADARLNRDYASKILHAISLSSDAHALIRRYVRTAKPPLMEPDDIELYALALAESSLLEAWQFQRTFHESNEVRPRLMQKLLEWCVAPKPRPSALMQLLSLPLSKFEESILHSYVLRPPTTLPLDALPLLQDLVCVRMIQLGKYVEAIRMDREFTSLKAGLNTRQAQERSKMVQDLYDALPAVERTYIDLELASPPSGIHHRAGQKPPPGEDVDMSLSWEEVRPPDLQASASKLSTSRTIPERANAPRFGGPIPSVPTLPTIPTPSPLAKSFGGLTSTPRQNPSPPSFTSPSGSRPHPSLSNTAGRLVLGTLPHVSSPLTGAKLSTPTSNNSFVSANQQPNAFYKPPPRTNGHAPPIFPAVQSKANGSPAIQKPEDAEAEDANMKEEDTQDKEVQEQVDDHHEMSEPKPTEERQELGFSVFENEISSRASARNKRTGASSKTAPISESASASMKRKVPGSFSDGDEDEEMDGVENHTGKTQESEGEEESISGRAAQARKSLSTRSTASRGYKKAKPKRNESRDSKRRRNSPQPTLPGSLMEEVEEEEEDHVAPLRSTKGPSRNKSGRLSRGSTASDLADELGEGVQTRRRSSRLSTGASTGSVDGDMSPRKSTRTKKPTVKKASAANITIAKSDNSSSNVRYYALTKEFFYNVTIKHKDLNRSEEERENGVEHVMFSNVSIENRMNDQRLNNYARTTFFWLFTLVPGHRSTKWEDHLTSLRRLQRLNLDQPQLHYLWNLRMASAGQPKLTDFKVLVFDVYGTLADWESGIYEGLKPLFDQYPAQKWDRKAILAAYAAVEHDLAVQFPDMLYSDLLAKISETLEGRLKAQAGNLGSATTADSSAVTSAAGGTTATTSSAASSTAQTPTTSSDANHHVTFGRSIPNWHVFPDSSAALHELAKDYKLVVLSNVDHDSFRHTHAKLSLGSPASNAQELETYTNPLSSSSTSAVSAADEHKPLYAKYWHPQETPNSRSPFSLVLTAQDTKCYKPALGGFYTALECIGTDPTLLGNLGLSAEQVKEKVLIVAQSLTHDHEAAHQLGLTSAWIDRQDALTCREAPVKRWTWKFETLGQMAEAVAKEKKSLD</sequence>
<evidence type="ECO:0000256" key="4">
    <source>
        <dbReference type="SAM" id="MobiDB-lite"/>
    </source>
</evidence>
<dbReference type="GO" id="GO:0016787">
    <property type="term" value="F:hydrolase activity"/>
    <property type="evidence" value="ECO:0007669"/>
    <property type="project" value="UniProtKB-KW"/>
</dbReference>
<feature type="compositionally biased region" description="Polar residues" evidence="4">
    <location>
        <begin position="636"/>
        <end position="645"/>
    </location>
</feature>
<dbReference type="InterPro" id="IPR025151">
    <property type="entry name" value="ELYS_dom"/>
</dbReference>
<feature type="compositionally biased region" description="Basic and acidic residues" evidence="4">
    <location>
        <begin position="519"/>
        <end position="552"/>
    </location>
</feature>
<gene>
    <name evidence="6" type="ORF">Agabi119p4_8551</name>
</gene>
<feature type="region of interest" description="Disordered" evidence="4">
    <location>
        <begin position="364"/>
        <end position="441"/>
    </location>
</feature>
<keyword evidence="3" id="KW-0539">Nucleus</keyword>
<dbReference type="InterPro" id="IPR023214">
    <property type="entry name" value="HAD_sf"/>
</dbReference>
<feature type="compositionally biased region" description="Basic and acidic residues" evidence="4">
    <location>
        <begin position="610"/>
        <end position="619"/>
    </location>
</feature>
<evidence type="ECO:0000259" key="5">
    <source>
        <dbReference type="Pfam" id="PF13934"/>
    </source>
</evidence>
<feature type="compositionally biased region" description="Polar residues" evidence="4">
    <location>
        <begin position="456"/>
        <end position="478"/>
    </location>
</feature>
<accession>A0A8H7C7D4</accession>
<name>A0A8H7C7D4_AGABI</name>
<comment type="subcellular location">
    <subcellularLocation>
        <location evidence="1">Nucleus</location>
    </subcellularLocation>
</comment>
<evidence type="ECO:0000256" key="1">
    <source>
        <dbReference type="ARBA" id="ARBA00004123"/>
    </source>
</evidence>
<dbReference type="EMBL" id="JABXXO010000011">
    <property type="protein sequence ID" value="KAF7764014.1"/>
    <property type="molecule type" value="Genomic_DNA"/>
</dbReference>
<feature type="compositionally biased region" description="Polar residues" evidence="4">
    <location>
        <begin position="561"/>
        <end position="588"/>
    </location>
</feature>
<feature type="compositionally biased region" description="Low complexity" evidence="4">
    <location>
        <begin position="984"/>
        <end position="1008"/>
    </location>
</feature>
<feature type="compositionally biased region" description="Acidic residues" evidence="4">
    <location>
        <begin position="600"/>
        <end position="609"/>
    </location>
</feature>
<feature type="compositionally biased region" description="Polar residues" evidence="4">
    <location>
        <begin position="366"/>
        <end position="376"/>
    </location>
</feature>
<dbReference type="InterPro" id="IPR051540">
    <property type="entry name" value="S-2-haloacid_dehalogenase"/>
</dbReference>
<dbReference type="SUPFAM" id="SSF56784">
    <property type="entry name" value="HAD-like"/>
    <property type="match status" value="1"/>
</dbReference>
<dbReference type="PANTHER" id="PTHR43316">
    <property type="entry name" value="HYDROLASE, HALOACID DELAHOGENASE-RELATED"/>
    <property type="match status" value="1"/>
</dbReference>
<feature type="region of interest" description="Disordered" evidence="4">
    <location>
        <begin position="984"/>
        <end position="1012"/>
    </location>
</feature>
<feature type="compositionally biased region" description="Pro residues" evidence="4">
    <location>
        <begin position="391"/>
        <end position="403"/>
    </location>
</feature>
<dbReference type="Pfam" id="PF13934">
    <property type="entry name" value="ELYS"/>
    <property type="match status" value="1"/>
</dbReference>
<feature type="compositionally biased region" description="Polar residues" evidence="4">
    <location>
        <begin position="730"/>
        <end position="739"/>
    </location>
</feature>
<evidence type="ECO:0000313" key="7">
    <source>
        <dbReference type="Proteomes" id="UP000629468"/>
    </source>
</evidence>
<dbReference type="AlphaFoldDB" id="A0A8H7C7D4"/>
<dbReference type="Proteomes" id="UP000629468">
    <property type="component" value="Unassembled WGS sequence"/>
</dbReference>
<keyword evidence="2" id="KW-0378">Hydrolase</keyword>
<proteinExistence type="predicted"/>
<evidence type="ECO:0000256" key="2">
    <source>
        <dbReference type="ARBA" id="ARBA00022801"/>
    </source>
</evidence>
<dbReference type="Gene3D" id="1.10.150.750">
    <property type="match status" value="1"/>
</dbReference>
<feature type="region of interest" description="Disordered" evidence="4">
    <location>
        <begin position="331"/>
        <end position="352"/>
    </location>
</feature>
<dbReference type="Gene3D" id="3.40.50.1000">
    <property type="entry name" value="HAD superfamily/HAD-like"/>
    <property type="match status" value="1"/>
</dbReference>
<evidence type="ECO:0000256" key="3">
    <source>
        <dbReference type="ARBA" id="ARBA00023242"/>
    </source>
</evidence>
<reference evidence="6 7" key="1">
    <citation type="journal article" name="Sci. Rep.">
        <title>Telomere-to-telomere assembled and centromere annotated genomes of the two main subspecies of the button mushroom Agaricus bisporus reveal especially polymorphic chromosome ends.</title>
        <authorList>
            <person name="Sonnenberg A.S.M."/>
            <person name="Sedaghat-Telgerd N."/>
            <person name="Lavrijssen B."/>
            <person name="Ohm R.A."/>
            <person name="Hendrickx P.M."/>
            <person name="Scholtmeijer K."/>
            <person name="Baars J.J.P."/>
            <person name="van Peer A."/>
        </authorList>
    </citation>
    <scope>NUCLEOTIDE SEQUENCE [LARGE SCALE GENOMIC DNA]</scope>
    <source>
        <strain evidence="6 7">H119_p4</strain>
    </source>
</reference>